<dbReference type="OrthoDB" id="1016065at2"/>
<dbReference type="Proteomes" id="UP000036097">
    <property type="component" value="Unassembled WGS sequence"/>
</dbReference>
<dbReference type="PATRIC" id="fig|1195763.3.peg.4748"/>
<dbReference type="RefSeq" id="WP_047881087.1">
    <property type="nucleotide sequence ID" value="NZ_LDOT01000053.1"/>
</dbReference>
<organism evidence="1 2">
    <name type="scientific">Photobacterium aquae</name>
    <dbReference type="NCBI Taxonomy" id="1195763"/>
    <lineage>
        <taxon>Bacteria</taxon>
        <taxon>Pseudomonadati</taxon>
        <taxon>Pseudomonadota</taxon>
        <taxon>Gammaproteobacteria</taxon>
        <taxon>Vibrionales</taxon>
        <taxon>Vibrionaceae</taxon>
        <taxon>Photobacterium</taxon>
    </lineage>
</organism>
<accession>A0A0J1GPA6</accession>
<evidence type="ECO:0008006" key="3">
    <source>
        <dbReference type="Google" id="ProtNLM"/>
    </source>
</evidence>
<protein>
    <recommendedName>
        <fullName evidence="3">CRISPR-associated protein Csx10</fullName>
    </recommendedName>
</protein>
<reference evidence="1 2" key="1">
    <citation type="submission" date="2015-05" db="EMBL/GenBank/DDBJ databases">
        <title>Photobacterium galathea sp. nov.</title>
        <authorList>
            <person name="Machado H."/>
            <person name="Gram L."/>
        </authorList>
    </citation>
    <scope>NUCLEOTIDE SEQUENCE [LARGE SCALE GENOMIC DNA]</scope>
    <source>
        <strain evidence="1 2">CGMCC 1.12159</strain>
    </source>
</reference>
<name>A0A0J1GPA6_9GAMM</name>
<gene>
    <name evidence="1" type="ORF">ABT56_22145</name>
</gene>
<comment type="caution">
    <text evidence="1">The sequence shown here is derived from an EMBL/GenBank/DDBJ whole genome shotgun (WGS) entry which is preliminary data.</text>
</comment>
<evidence type="ECO:0000313" key="1">
    <source>
        <dbReference type="EMBL" id="KLV01461.1"/>
    </source>
</evidence>
<dbReference type="STRING" id="1195763.ABT56_22145"/>
<evidence type="ECO:0000313" key="2">
    <source>
        <dbReference type="Proteomes" id="UP000036097"/>
    </source>
</evidence>
<proteinExistence type="predicted"/>
<sequence length="517" mass="57580">MRLYYTLKTLDPVIVSQNNATTNNHECLDYIPGSAILGALAANHYAGLNQAQSWSAFHSGECRFSPCYPVINNQISLPTPASWHFSKGKSVIEYGKYNANEISNHAAGDFKRQQDTQYKQCRDGYVTADATTATIKHGLSTKTAIDAHTGKAKDGQLFSYTYLEAGQVFAGWIDCENAALTELFSTSLNQTLRVGRSRNTEFGRVQLNLVCVEEPSEPVATDKYLVLWCLSDCELLDKMGMPTLKPAAASVHPGLEGRLNREHSFIRSVRVSRFNQKRRGLDSEQVLISKGSVLVFDLDKKPTAEILQAISRQGIGLNRQQGLGWVSVNPSWASQPQLSGEQLFSPICIARPRSTHTAPAANSVLIQWVSERVDDVKTANDAQQAVNQRLKAIYQGYKNVRRYNNILNRNEAGPSSTQWRRIADVVRHAANDASWHDAVFTGESAICKTNNDELGWGIQWHNGKQLIAFADMVKSELENQSVTTMRLLLEQLCRYDLSTFSGLNKLAKEYKLDQGDQ</sequence>
<dbReference type="AlphaFoldDB" id="A0A0J1GPA6"/>
<dbReference type="EMBL" id="LDOT01000053">
    <property type="protein sequence ID" value="KLV01461.1"/>
    <property type="molecule type" value="Genomic_DNA"/>
</dbReference>
<keyword evidence="2" id="KW-1185">Reference proteome</keyword>